<name>A0A2W5FPN4_9BACT</name>
<feature type="transmembrane region" description="Helical" evidence="1">
    <location>
        <begin position="228"/>
        <end position="251"/>
    </location>
</feature>
<dbReference type="InterPro" id="IPR004513">
    <property type="entry name" value="FtsX"/>
</dbReference>
<protein>
    <recommendedName>
        <fullName evidence="4">ABC3 transporter permease protein domain-containing protein</fullName>
    </recommendedName>
</protein>
<dbReference type="GO" id="GO:0051301">
    <property type="term" value="P:cell division"/>
    <property type="evidence" value="ECO:0007669"/>
    <property type="project" value="InterPro"/>
</dbReference>
<dbReference type="GO" id="GO:0032153">
    <property type="term" value="C:cell division site"/>
    <property type="evidence" value="ECO:0007669"/>
    <property type="project" value="TreeGrafter"/>
</dbReference>
<feature type="transmembrane region" description="Helical" evidence="1">
    <location>
        <begin position="271"/>
        <end position="291"/>
    </location>
</feature>
<dbReference type="AlphaFoldDB" id="A0A2W5FPN4"/>
<proteinExistence type="predicted"/>
<evidence type="ECO:0000313" key="3">
    <source>
        <dbReference type="Proteomes" id="UP000249739"/>
    </source>
</evidence>
<evidence type="ECO:0000313" key="2">
    <source>
        <dbReference type="EMBL" id="PZP55800.1"/>
    </source>
</evidence>
<gene>
    <name evidence="2" type="ORF">DI586_05730</name>
</gene>
<dbReference type="Proteomes" id="UP000249739">
    <property type="component" value="Unassembled WGS sequence"/>
</dbReference>
<reference evidence="2 3" key="1">
    <citation type="submission" date="2017-08" db="EMBL/GenBank/DDBJ databases">
        <title>Infants hospitalized years apart are colonized by the same room-sourced microbial strains.</title>
        <authorList>
            <person name="Brooks B."/>
            <person name="Olm M.R."/>
            <person name="Firek B.A."/>
            <person name="Baker R."/>
            <person name="Thomas B.C."/>
            <person name="Morowitz M.J."/>
            <person name="Banfield J.F."/>
        </authorList>
    </citation>
    <scope>NUCLEOTIDE SEQUENCE [LARGE SCALE GENOMIC DNA]</scope>
    <source>
        <strain evidence="2">S2_006_000_R2_64</strain>
    </source>
</reference>
<comment type="caution">
    <text evidence="2">The sequence shown here is derived from an EMBL/GenBank/DDBJ whole genome shotgun (WGS) entry which is preliminary data.</text>
</comment>
<evidence type="ECO:0000256" key="1">
    <source>
        <dbReference type="SAM" id="Phobius"/>
    </source>
</evidence>
<keyword evidence="1" id="KW-0812">Transmembrane</keyword>
<evidence type="ECO:0008006" key="4">
    <source>
        <dbReference type="Google" id="ProtNLM"/>
    </source>
</evidence>
<dbReference type="PANTHER" id="PTHR47755">
    <property type="entry name" value="CELL DIVISION PROTEIN FTSX"/>
    <property type="match status" value="1"/>
</dbReference>
<accession>A0A2W5FPN4</accession>
<organism evidence="2 3">
    <name type="scientific">Micavibrio aeruginosavorus</name>
    <dbReference type="NCBI Taxonomy" id="349221"/>
    <lineage>
        <taxon>Bacteria</taxon>
        <taxon>Pseudomonadati</taxon>
        <taxon>Bdellovibrionota</taxon>
        <taxon>Bdellovibrionia</taxon>
        <taxon>Bdellovibrionales</taxon>
        <taxon>Pseudobdellovibrionaceae</taxon>
        <taxon>Micavibrio</taxon>
    </lineage>
</organism>
<dbReference type="EMBL" id="QFOT01000050">
    <property type="protein sequence ID" value="PZP55800.1"/>
    <property type="molecule type" value="Genomic_DNA"/>
</dbReference>
<keyword evidence="1" id="KW-1133">Transmembrane helix</keyword>
<keyword evidence="1" id="KW-0472">Membrane</keyword>
<dbReference type="GO" id="GO:0016020">
    <property type="term" value="C:membrane"/>
    <property type="evidence" value="ECO:0007669"/>
    <property type="project" value="InterPro"/>
</dbReference>
<feature type="transmembrane region" description="Helical" evidence="1">
    <location>
        <begin position="174"/>
        <end position="197"/>
    </location>
</feature>
<dbReference type="PANTHER" id="PTHR47755:SF1">
    <property type="entry name" value="CELL DIVISION PROTEIN FTSX"/>
    <property type="match status" value="1"/>
</dbReference>
<feature type="transmembrane region" description="Helical" evidence="1">
    <location>
        <begin position="30"/>
        <end position="52"/>
    </location>
</feature>
<sequence>MKKNQNPVFNMPGKNMRFDIPLHARVGTEFLALLMALMTFLCILAGCISISLNNMASAWSSGLADTVTIEIPHSSSNEKKLGDVVDRLVTLKDIKDARVVEEEELQELVEPWLGKGSSALTDLPVPSLITIKLSKRTPEVLQEINSAVSETFQNAKIDAHDNWLDDILKLSKGLQIAGTALIVIIAIVTALTVSGAVRSRMAIHHMELELLHIMGASDKYITRQFQKYILFLSGKGILLGLLLSALTLIAAHVLALNLPETLPRFDLISTHYYVLPFICLLLLVISTSAAHRTVMKVLKEMP</sequence>